<proteinExistence type="predicted"/>
<dbReference type="Gene3D" id="2.60.40.10">
    <property type="entry name" value="Immunoglobulins"/>
    <property type="match status" value="1"/>
</dbReference>
<evidence type="ECO:0000313" key="3">
    <source>
        <dbReference type="Ensembl" id="ENSSANP00000045346.1"/>
    </source>
</evidence>
<feature type="domain" description="Ig-like" evidence="2">
    <location>
        <begin position="11"/>
        <end position="91"/>
    </location>
</feature>
<dbReference type="InterPro" id="IPR036179">
    <property type="entry name" value="Ig-like_dom_sf"/>
</dbReference>
<feature type="signal peptide" evidence="1">
    <location>
        <begin position="1"/>
        <end position="19"/>
    </location>
</feature>
<dbReference type="InterPro" id="IPR013783">
    <property type="entry name" value="Ig-like_fold"/>
</dbReference>
<keyword evidence="4" id="KW-1185">Reference proteome</keyword>
<evidence type="ECO:0000256" key="1">
    <source>
        <dbReference type="SAM" id="SignalP"/>
    </source>
</evidence>
<evidence type="ECO:0000313" key="4">
    <source>
        <dbReference type="Proteomes" id="UP000472260"/>
    </source>
</evidence>
<evidence type="ECO:0000259" key="2">
    <source>
        <dbReference type="PROSITE" id="PS50835"/>
    </source>
</evidence>
<reference evidence="3" key="1">
    <citation type="submission" date="2025-08" db="UniProtKB">
        <authorList>
            <consortium name="Ensembl"/>
        </authorList>
    </citation>
    <scope>IDENTIFICATION</scope>
</reference>
<dbReference type="PROSITE" id="PS50835">
    <property type="entry name" value="IG_LIKE"/>
    <property type="match status" value="1"/>
</dbReference>
<sequence>FSWIYTLTLIPHFLTVTQSPSVKTVESGQSVTVTCTTSLNVGNWCNGKYCLSWYLKKPGDAPKLFIYQGDIRYSSTPSRFTQNEDSREYYCFCDLGGNRFTQ</sequence>
<protein>
    <recommendedName>
        <fullName evidence="2">Ig-like domain-containing protein</fullName>
    </recommendedName>
</protein>
<dbReference type="SUPFAM" id="SSF48726">
    <property type="entry name" value="Immunoglobulin"/>
    <property type="match status" value="1"/>
</dbReference>
<dbReference type="InterPro" id="IPR050150">
    <property type="entry name" value="IgV_Light_Chain"/>
</dbReference>
<accession>A0A671NHD8</accession>
<dbReference type="Proteomes" id="UP000472260">
    <property type="component" value="Unassembled WGS sequence"/>
</dbReference>
<dbReference type="PANTHER" id="PTHR23267">
    <property type="entry name" value="IMMUNOGLOBULIN LIGHT CHAIN"/>
    <property type="match status" value="1"/>
</dbReference>
<dbReference type="Ensembl" id="ENSSANT00000048231.1">
    <property type="protein sequence ID" value="ENSSANP00000045346.1"/>
    <property type="gene ID" value="ENSSANG00000022891.1"/>
</dbReference>
<dbReference type="InterPro" id="IPR007110">
    <property type="entry name" value="Ig-like_dom"/>
</dbReference>
<organism evidence="3 4">
    <name type="scientific">Sinocyclocheilus anshuiensis</name>
    <dbReference type="NCBI Taxonomy" id="1608454"/>
    <lineage>
        <taxon>Eukaryota</taxon>
        <taxon>Metazoa</taxon>
        <taxon>Chordata</taxon>
        <taxon>Craniata</taxon>
        <taxon>Vertebrata</taxon>
        <taxon>Euteleostomi</taxon>
        <taxon>Actinopterygii</taxon>
        <taxon>Neopterygii</taxon>
        <taxon>Teleostei</taxon>
        <taxon>Ostariophysi</taxon>
        <taxon>Cypriniformes</taxon>
        <taxon>Cyprinidae</taxon>
        <taxon>Cyprininae</taxon>
        <taxon>Sinocyclocheilus</taxon>
    </lineage>
</organism>
<reference evidence="3" key="2">
    <citation type="submission" date="2025-09" db="UniProtKB">
        <authorList>
            <consortium name="Ensembl"/>
        </authorList>
    </citation>
    <scope>IDENTIFICATION</scope>
</reference>
<dbReference type="AlphaFoldDB" id="A0A671NHD8"/>
<keyword evidence="1" id="KW-0732">Signal</keyword>
<name>A0A671NHD8_9TELE</name>
<feature type="chain" id="PRO_5025598272" description="Ig-like domain-containing protein" evidence="1">
    <location>
        <begin position="20"/>
        <end position="102"/>
    </location>
</feature>